<reference evidence="1" key="1">
    <citation type="submission" date="2021-06" db="EMBL/GenBank/DDBJ databases">
        <authorList>
            <person name="Kallberg Y."/>
            <person name="Tangrot J."/>
            <person name="Rosling A."/>
        </authorList>
    </citation>
    <scope>NUCLEOTIDE SEQUENCE</scope>
    <source>
        <strain evidence="1">MT106</strain>
    </source>
</reference>
<organism evidence="1 2">
    <name type="scientific">Ambispora gerdemannii</name>
    <dbReference type="NCBI Taxonomy" id="144530"/>
    <lineage>
        <taxon>Eukaryota</taxon>
        <taxon>Fungi</taxon>
        <taxon>Fungi incertae sedis</taxon>
        <taxon>Mucoromycota</taxon>
        <taxon>Glomeromycotina</taxon>
        <taxon>Glomeromycetes</taxon>
        <taxon>Archaeosporales</taxon>
        <taxon>Ambisporaceae</taxon>
        <taxon>Ambispora</taxon>
    </lineage>
</organism>
<evidence type="ECO:0000313" key="2">
    <source>
        <dbReference type="Proteomes" id="UP000789831"/>
    </source>
</evidence>
<accession>A0A9N9DA65</accession>
<dbReference type="PANTHER" id="PTHR13132:SF29">
    <property type="entry name" value="ALPHA-(1,6)-FUCOSYLTRANSFERASE"/>
    <property type="match status" value="1"/>
</dbReference>
<dbReference type="AlphaFoldDB" id="A0A9N9DA65"/>
<proteinExistence type="predicted"/>
<sequence>MTGLINAIIYAKDTGRTFFLDDSKWNYGRWDIFFVKLPKPGCVRPDKTKKVYDGRDDDDGQVVFAQFPDYPLLMKDLNKMDRSFTNAPHQIMTHWSWHLLDEHLLSRYTNTSRDGDDDNKQESVLSKIWRPNREVRRLTHDQSYEIGIPHNHGGMRPENPYIAFQIHHDEVTVFITSRKEISEVRRALSFRKPNWQFITSFEDEPMYRFDAAQKPRLMSYRLDSRINFGMALIADITLMSQADHLVCTFSAPLCRFLVVLKGWKAATMNTWEAGGTTPIDDGTNNGWFPTLYSISKDGKSTNPHNAYWI</sequence>
<dbReference type="GO" id="GO:0006487">
    <property type="term" value="P:protein N-linked glycosylation"/>
    <property type="evidence" value="ECO:0007669"/>
    <property type="project" value="TreeGrafter"/>
</dbReference>
<dbReference type="OrthoDB" id="2392789at2759"/>
<name>A0A9N9DA65_9GLOM</name>
<evidence type="ECO:0000313" key="1">
    <source>
        <dbReference type="EMBL" id="CAG8632290.1"/>
    </source>
</evidence>
<gene>
    <name evidence="1" type="ORF">AGERDE_LOCUS10585</name>
</gene>
<keyword evidence="2" id="KW-1185">Reference proteome</keyword>
<dbReference type="GO" id="GO:0046921">
    <property type="term" value="F:alpha-(1-&gt;6)-fucosyltransferase activity"/>
    <property type="evidence" value="ECO:0007669"/>
    <property type="project" value="TreeGrafter"/>
</dbReference>
<dbReference type="EMBL" id="CAJVPL010003412">
    <property type="protein sequence ID" value="CAG8632290.1"/>
    <property type="molecule type" value="Genomic_DNA"/>
</dbReference>
<dbReference type="PANTHER" id="PTHR13132">
    <property type="entry name" value="ALPHA- 1,6 -FUCOSYLTRANSFERASE"/>
    <property type="match status" value="1"/>
</dbReference>
<feature type="non-terminal residue" evidence="1">
    <location>
        <position position="309"/>
    </location>
</feature>
<protein>
    <submittedName>
        <fullName evidence="1">4433_t:CDS:1</fullName>
    </submittedName>
</protein>
<dbReference type="Proteomes" id="UP000789831">
    <property type="component" value="Unassembled WGS sequence"/>
</dbReference>
<comment type="caution">
    <text evidence="1">The sequence shown here is derived from an EMBL/GenBank/DDBJ whole genome shotgun (WGS) entry which is preliminary data.</text>
</comment>